<keyword evidence="2" id="KW-0808">Transferase</keyword>
<evidence type="ECO:0000256" key="3">
    <source>
        <dbReference type="ARBA" id="ARBA00022741"/>
    </source>
</evidence>
<proteinExistence type="inferred from homology"/>
<keyword evidence="3 6" id="KW-0547">Nucleotide-binding</keyword>
<evidence type="ECO:0000256" key="6">
    <source>
        <dbReference type="PROSITE-ProRule" id="PRU10141"/>
    </source>
</evidence>
<dbReference type="GeneTree" id="ENSGT00940000164472"/>
<feature type="binding site" evidence="6">
    <location>
        <position position="76"/>
    </location>
    <ligand>
        <name>ATP</name>
        <dbReference type="ChEBI" id="CHEBI:30616"/>
    </ligand>
</feature>
<keyword evidence="11" id="KW-1185">Reference proteome</keyword>
<evidence type="ECO:0000256" key="7">
    <source>
        <dbReference type="RuleBase" id="RU000304"/>
    </source>
</evidence>
<accession>A0A8C6P0E0</accession>
<dbReference type="Pfam" id="PF00069">
    <property type="entry name" value="Pkinase"/>
    <property type="match status" value="1"/>
</dbReference>
<dbReference type="SMART" id="SM00220">
    <property type="entry name" value="S_TKc"/>
    <property type="match status" value="1"/>
</dbReference>
<dbReference type="GO" id="GO:0005737">
    <property type="term" value="C:cytoplasm"/>
    <property type="evidence" value="ECO:0007669"/>
    <property type="project" value="TreeGrafter"/>
</dbReference>
<dbReference type="GO" id="GO:0042771">
    <property type="term" value="P:intrinsic apoptotic signaling pathway in response to DNA damage by p53 class mediator"/>
    <property type="evidence" value="ECO:0007669"/>
    <property type="project" value="TreeGrafter"/>
</dbReference>
<dbReference type="InterPro" id="IPR008271">
    <property type="entry name" value="Ser/Thr_kinase_AS"/>
</dbReference>
<dbReference type="Gene3D" id="1.10.510.10">
    <property type="entry name" value="Transferase(Phosphotransferase) domain 1"/>
    <property type="match status" value="1"/>
</dbReference>
<dbReference type="PROSITE" id="PS00107">
    <property type="entry name" value="PROTEIN_KINASE_ATP"/>
    <property type="match status" value="1"/>
</dbReference>
<keyword evidence="1 7" id="KW-0723">Serine/threonine-protein kinase</keyword>
<dbReference type="GO" id="GO:0007224">
    <property type="term" value="P:smoothened signaling pathway"/>
    <property type="evidence" value="ECO:0007669"/>
    <property type="project" value="TreeGrafter"/>
</dbReference>
<dbReference type="PANTHER" id="PTHR24058">
    <property type="entry name" value="DUAL SPECIFICITY PROTEIN KINASE"/>
    <property type="match status" value="1"/>
</dbReference>
<keyword evidence="4" id="KW-0418">Kinase</keyword>
<dbReference type="GO" id="GO:0004674">
    <property type="term" value="F:protein serine/threonine kinase activity"/>
    <property type="evidence" value="ECO:0007669"/>
    <property type="project" value="UniProtKB-KW"/>
</dbReference>
<reference evidence="10" key="3">
    <citation type="submission" date="2025-09" db="UniProtKB">
        <authorList>
            <consortium name="Ensembl"/>
        </authorList>
    </citation>
    <scope>IDENTIFICATION</scope>
</reference>
<feature type="region of interest" description="Disordered" evidence="8">
    <location>
        <begin position="1"/>
        <end position="30"/>
    </location>
</feature>
<evidence type="ECO:0000259" key="9">
    <source>
        <dbReference type="PROSITE" id="PS50011"/>
    </source>
</evidence>
<evidence type="ECO:0000313" key="10">
    <source>
        <dbReference type="Ensembl" id="ENSNFUP00015036481.1"/>
    </source>
</evidence>
<evidence type="ECO:0000313" key="11">
    <source>
        <dbReference type="Proteomes" id="UP000694548"/>
    </source>
</evidence>
<organism evidence="10 11">
    <name type="scientific">Nothobranchius furzeri</name>
    <name type="common">Turquoise killifish</name>
    <dbReference type="NCBI Taxonomy" id="105023"/>
    <lineage>
        <taxon>Eukaryota</taxon>
        <taxon>Metazoa</taxon>
        <taxon>Chordata</taxon>
        <taxon>Craniata</taxon>
        <taxon>Vertebrata</taxon>
        <taxon>Euteleostomi</taxon>
        <taxon>Actinopterygii</taxon>
        <taxon>Neopterygii</taxon>
        <taxon>Teleostei</taxon>
        <taxon>Neoteleostei</taxon>
        <taxon>Acanthomorphata</taxon>
        <taxon>Ovalentaria</taxon>
        <taxon>Atherinomorphae</taxon>
        <taxon>Cyprinodontiformes</taxon>
        <taxon>Nothobranchiidae</taxon>
        <taxon>Nothobranchius</taxon>
    </lineage>
</organism>
<evidence type="ECO:0000256" key="2">
    <source>
        <dbReference type="ARBA" id="ARBA00022679"/>
    </source>
</evidence>
<dbReference type="InterPro" id="IPR050494">
    <property type="entry name" value="Ser_Thr_dual-spec_kinase"/>
</dbReference>
<dbReference type="GO" id="GO:0003713">
    <property type="term" value="F:transcription coactivator activity"/>
    <property type="evidence" value="ECO:0007669"/>
    <property type="project" value="TreeGrafter"/>
</dbReference>
<dbReference type="InterPro" id="IPR011009">
    <property type="entry name" value="Kinase-like_dom_sf"/>
</dbReference>
<dbReference type="GO" id="GO:0046332">
    <property type="term" value="F:SMAD binding"/>
    <property type="evidence" value="ECO:0007669"/>
    <property type="project" value="TreeGrafter"/>
</dbReference>
<dbReference type="Gene3D" id="3.30.200.20">
    <property type="entry name" value="Phosphorylase Kinase, domain 1"/>
    <property type="match status" value="1"/>
</dbReference>
<dbReference type="Ensembl" id="ENSNFUT00015038085.1">
    <property type="protein sequence ID" value="ENSNFUP00015036481.1"/>
    <property type="gene ID" value="ENSNFUG00015017667.1"/>
</dbReference>
<feature type="domain" description="Protein kinase" evidence="9">
    <location>
        <begin position="47"/>
        <end position="325"/>
    </location>
</feature>
<dbReference type="GO" id="GO:0005524">
    <property type="term" value="F:ATP binding"/>
    <property type="evidence" value="ECO:0007669"/>
    <property type="project" value="UniProtKB-UniRule"/>
</dbReference>
<dbReference type="PROSITE" id="PS00108">
    <property type="entry name" value="PROTEIN_KINASE_ST"/>
    <property type="match status" value="1"/>
</dbReference>
<reference evidence="10" key="1">
    <citation type="submission" date="2014-08" db="EMBL/GenBank/DDBJ databases">
        <authorList>
            <person name="Senf B."/>
            <person name="Petzold A."/>
            <person name="Downie B.R."/>
            <person name="Koch P."/>
            <person name="Platzer M."/>
        </authorList>
    </citation>
    <scope>NUCLEOTIDE SEQUENCE [LARGE SCALE GENOMIC DNA]</scope>
    <source>
        <strain evidence="10">GRZ</strain>
    </source>
</reference>
<dbReference type="SUPFAM" id="SSF56112">
    <property type="entry name" value="Protein kinase-like (PK-like)"/>
    <property type="match status" value="1"/>
</dbReference>
<sequence>MGSLSSNLSTDWETSSSDTDETNSSDSESLSSKLIPGMLIDGNSNDYIVEEVLGSGTYGAVARCRIQGTEKVVALKTMSRRDYSSFCNETKILERLKKLPQYNNHFIRLNDSFSFQDLLYQEFELLDEDLWEFMEKGGSLKVGEVRAIAQQLLVALSALKQLGITHTDIKIDNIMFVNHEAHPFRVKLIDFGMACETQRLKQKGAMQNLTYRAPEITLGLPRDEAIDTWSLGCLLSGLFLKTFLFPHNSEYDNLRIIMKLRGQPDQKLLDKGTLAYRTEWFFIHNTKNSTENEDIKAFLDLVKKMLTVDPANRILPADALKHPFITMEHLNGCSDKRYVRNARKLMRNVQPGKFPSDGESVISERPGPSQVPVNTFSPCMRGFSLGAPVHQKHQKHSRLGFNQSINQYFINPRGKLKNLLVYLNYP</sequence>
<comment type="similarity">
    <text evidence="7">Belongs to the protein kinase superfamily.</text>
</comment>
<dbReference type="GO" id="GO:0004713">
    <property type="term" value="F:protein tyrosine kinase activity"/>
    <property type="evidence" value="ECO:0007669"/>
    <property type="project" value="TreeGrafter"/>
</dbReference>
<dbReference type="GO" id="GO:0016605">
    <property type="term" value="C:PML body"/>
    <property type="evidence" value="ECO:0007669"/>
    <property type="project" value="TreeGrafter"/>
</dbReference>
<dbReference type="PANTHER" id="PTHR24058:SF53">
    <property type="entry name" value="HOMEODOMAIN-INTERACTING PROTEIN KINASE 2"/>
    <property type="match status" value="1"/>
</dbReference>
<evidence type="ECO:0000256" key="4">
    <source>
        <dbReference type="ARBA" id="ARBA00022777"/>
    </source>
</evidence>
<protein>
    <recommendedName>
        <fullName evidence="9">Protein kinase domain-containing protein</fullName>
    </recommendedName>
</protein>
<keyword evidence="5 6" id="KW-0067">ATP-binding</keyword>
<evidence type="ECO:0000256" key="1">
    <source>
        <dbReference type="ARBA" id="ARBA00022527"/>
    </source>
</evidence>
<dbReference type="InterPro" id="IPR017441">
    <property type="entry name" value="Protein_kinase_ATP_BS"/>
</dbReference>
<dbReference type="PROSITE" id="PS50011">
    <property type="entry name" value="PROTEIN_KINASE_DOM"/>
    <property type="match status" value="1"/>
</dbReference>
<reference evidence="10" key="2">
    <citation type="submission" date="2025-08" db="UniProtKB">
        <authorList>
            <consortium name="Ensembl"/>
        </authorList>
    </citation>
    <scope>IDENTIFICATION</scope>
</reference>
<dbReference type="InterPro" id="IPR000719">
    <property type="entry name" value="Prot_kinase_dom"/>
</dbReference>
<name>A0A8C6P0E0_NOTFU</name>
<dbReference type="Proteomes" id="UP000694548">
    <property type="component" value="Chromosome sgr18"/>
</dbReference>
<dbReference type="GO" id="GO:0045944">
    <property type="term" value="P:positive regulation of transcription by RNA polymerase II"/>
    <property type="evidence" value="ECO:0007669"/>
    <property type="project" value="TreeGrafter"/>
</dbReference>
<evidence type="ECO:0000256" key="5">
    <source>
        <dbReference type="ARBA" id="ARBA00022840"/>
    </source>
</evidence>
<dbReference type="AlphaFoldDB" id="A0A8C6P0E0"/>
<evidence type="ECO:0000256" key="8">
    <source>
        <dbReference type="SAM" id="MobiDB-lite"/>
    </source>
</evidence>
<dbReference type="GO" id="GO:0003714">
    <property type="term" value="F:transcription corepressor activity"/>
    <property type="evidence" value="ECO:0007669"/>
    <property type="project" value="TreeGrafter"/>
</dbReference>